<dbReference type="EMBL" id="OX336137">
    <property type="protein sequence ID" value="CAI2717829.1"/>
    <property type="molecule type" value="Genomic_DNA"/>
</dbReference>
<gene>
    <name evidence="3" type="ORF">NSPWAT_0970</name>
</gene>
<evidence type="ECO:0000313" key="3">
    <source>
        <dbReference type="EMBL" id="CAI2717829.1"/>
    </source>
</evidence>
<feature type="transmembrane region" description="Helical" evidence="1">
    <location>
        <begin position="29"/>
        <end position="47"/>
    </location>
</feature>
<keyword evidence="1" id="KW-0472">Membrane</keyword>
<accession>A0ABN8W0A6</accession>
<feature type="domain" description="Putative glutamine amidotransferase" evidence="2">
    <location>
        <begin position="416"/>
        <end position="581"/>
    </location>
</feature>
<evidence type="ECO:0000259" key="2">
    <source>
        <dbReference type="Pfam" id="PF07090"/>
    </source>
</evidence>
<dbReference type="SUPFAM" id="SSF52317">
    <property type="entry name" value="Class I glutamine amidotransferase-like"/>
    <property type="match status" value="1"/>
</dbReference>
<keyword evidence="1" id="KW-1133">Transmembrane helix</keyword>
<dbReference type="Proteomes" id="UP001157733">
    <property type="component" value="Chromosome"/>
</dbReference>
<dbReference type="Gene3D" id="3.40.50.880">
    <property type="match status" value="1"/>
</dbReference>
<dbReference type="PANTHER" id="PTHR37947:SF1">
    <property type="entry name" value="BLL2462 PROTEIN"/>
    <property type="match status" value="1"/>
</dbReference>
<feature type="transmembrane region" description="Helical" evidence="1">
    <location>
        <begin position="744"/>
        <end position="760"/>
    </location>
</feature>
<feature type="transmembrane region" description="Helical" evidence="1">
    <location>
        <begin position="59"/>
        <end position="77"/>
    </location>
</feature>
<dbReference type="InterPro" id="IPR010768">
    <property type="entry name" value="GATase1-like"/>
</dbReference>
<organism evidence="3 4">
    <name type="scientific">Nitrospina watsonii</name>
    <dbReference type="NCBI Taxonomy" id="1323948"/>
    <lineage>
        <taxon>Bacteria</taxon>
        <taxon>Pseudomonadati</taxon>
        <taxon>Nitrospinota/Tectimicrobiota group</taxon>
        <taxon>Nitrospinota</taxon>
        <taxon>Nitrospinia</taxon>
        <taxon>Nitrospinales</taxon>
        <taxon>Nitrospinaceae</taxon>
        <taxon>Nitrospina</taxon>
    </lineage>
</organism>
<dbReference type="Pfam" id="PF07090">
    <property type="entry name" value="GATase1_like"/>
    <property type="match status" value="1"/>
</dbReference>
<sequence>MNFIGKLFGQNWEQYNAWEVHWALEGSRWILIALGVLAPLMLWFFWASLRKVRNLPRKLFLYALRVAVLALLTLVVLQPRLELKNIQPLKNSIAVLIDDSKSMTIKTFPEEVPRMQPVQKALEANQPWLQQLGGKYNVDYYFVSDHIDAVRAGEVAVRYQPANVNTDLARVFREVVKQYEKKSLQGVMLFSDGADLIQDPAALSEGFQQTLVRLAGPVHTLQAGSNENFKDLAVENVDAADFGFVNQPVKVTVDLGAYGIGNKGIPVVLREGNKILVSQVVSLKEGVEDYTVEMEFMPARMGKHIYSLTVPVFAGEAVDTNNRWDFQVKVVRDRLRVLHLNGRPSWDSRFLREVLINNPKVDLLSFFILRTLTDDVDAPTTELSLIPFPSNLLLSDYLGSFDLVVFHNFRFKPFLDKKYLSNLKTYVEEGGAFLMIGGGLSFQGGGYERTPVEEILPVQLRHASNPFEDKPVKIEIADRLGNHPILQLESSKETNRKAWQSLPPLQGLNRGLVRAQGAQVLASSQGKGGGQPVLAARKVGEGRTLMIATDSLWYWNFRRVGEGGSGRHYQKLWENILAWLTGDPETRLLKVETDKEKYREHEKVLVQFKLVNEDYNPLAGKKVDLMLTTWPDQTSIVRESVVTDENGEGRYEFHPGREGFYAAQVSAKVGEQTLTGKELFSVTSPRVEFQKPRVQPQLLKTLSEVTGGRYQVLRADTRLDSLTFPNPDVEIKTSKLFVSLWDTWGAYGLILGFLFLEWFLRRKSGLS</sequence>
<dbReference type="RefSeq" id="WP_282010748.1">
    <property type="nucleotide sequence ID" value="NZ_OX336137.1"/>
</dbReference>
<keyword evidence="4" id="KW-1185">Reference proteome</keyword>
<reference evidence="3 4" key="1">
    <citation type="submission" date="2022-09" db="EMBL/GenBank/DDBJ databases">
        <authorList>
            <person name="Kop L."/>
        </authorList>
    </citation>
    <scope>NUCLEOTIDE SEQUENCE [LARGE SCALE GENOMIC DNA]</scope>
    <source>
        <strain evidence="3 4">347</strain>
    </source>
</reference>
<dbReference type="InterPro" id="IPR029062">
    <property type="entry name" value="Class_I_gatase-like"/>
</dbReference>
<keyword evidence="1" id="KW-0812">Transmembrane</keyword>
<evidence type="ECO:0000313" key="4">
    <source>
        <dbReference type="Proteomes" id="UP001157733"/>
    </source>
</evidence>
<evidence type="ECO:0000256" key="1">
    <source>
        <dbReference type="SAM" id="Phobius"/>
    </source>
</evidence>
<protein>
    <submittedName>
        <fullName evidence="3">Threonine dehydrogenase and related Zn-dependent dehydrogenases</fullName>
    </submittedName>
</protein>
<proteinExistence type="predicted"/>
<name>A0ABN8W0A6_9BACT</name>
<dbReference type="PANTHER" id="PTHR37947">
    <property type="entry name" value="BLL2462 PROTEIN"/>
    <property type="match status" value="1"/>
</dbReference>